<accession>A0A0A0HRD0</accession>
<dbReference type="InterPro" id="IPR014308">
    <property type="entry name" value="Xanthine_DH_XdhC"/>
</dbReference>
<feature type="domain" description="XdhC- CoxI" evidence="1">
    <location>
        <begin position="13"/>
        <end position="71"/>
    </location>
</feature>
<reference evidence="3 4" key="1">
    <citation type="submission" date="2013-01" db="EMBL/GenBank/DDBJ databases">
        <authorList>
            <person name="Fiebig A."/>
            <person name="Goeker M."/>
            <person name="Klenk H.-P.P."/>
        </authorList>
    </citation>
    <scope>NUCLEOTIDE SEQUENCE [LARGE SCALE GENOMIC DNA]</scope>
    <source>
        <strain evidence="3 4">DSM 17069</strain>
    </source>
</reference>
<dbReference type="PANTHER" id="PTHR30388:SF6">
    <property type="entry name" value="XANTHINE DEHYDROGENASE SUBUNIT A-RELATED"/>
    <property type="match status" value="1"/>
</dbReference>
<comment type="caution">
    <text evidence="3">The sequence shown here is derived from an EMBL/GenBank/DDBJ whole genome shotgun (WGS) entry which is preliminary data.</text>
</comment>
<name>A0A0A0HRD0_9RHOB</name>
<gene>
    <name evidence="3" type="ORF">rosmuc_00658</name>
</gene>
<dbReference type="InterPro" id="IPR052698">
    <property type="entry name" value="MoCofactor_Util/Proc"/>
</dbReference>
<evidence type="ECO:0000259" key="2">
    <source>
        <dbReference type="Pfam" id="PF13478"/>
    </source>
</evidence>
<dbReference type="eggNOG" id="COG1975">
    <property type="taxonomic scope" value="Bacteria"/>
</dbReference>
<dbReference type="EMBL" id="AONH01000002">
    <property type="protein sequence ID" value="KGM89174.1"/>
    <property type="molecule type" value="Genomic_DNA"/>
</dbReference>
<dbReference type="HOGENOM" id="CLU_041115_4_0_5"/>
<dbReference type="OrthoDB" id="61481at2"/>
<dbReference type="PANTHER" id="PTHR30388">
    <property type="entry name" value="ALDEHYDE OXIDOREDUCTASE MOLYBDENUM COFACTOR ASSEMBLY PROTEIN"/>
    <property type="match status" value="1"/>
</dbReference>
<dbReference type="Proteomes" id="UP000030021">
    <property type="component" value="Unassembled WGS sequence"/>
</dbReference>
<dbReference type="Gene3D" id="3.40.50.720">
    <property type="entry name" value="NAD(P)-binding Rossmann-like Domain"/>
    <property type="match status" value="1"/>
</dbReference>
<organism evidence="3 4">
    <name type="scientific">Roseovarius mucosus DSM 17069</name>
    <dbReference type="NCBI Taxonomy" id="1288298"/>
    <lineage>
        <taxon>Bacteria</taxon>
        <taxon>Pseudomonadati</taxon>
        <taxon>Pseudomonadota</taxon>
        <taxon>Alphaproteobacteria</taxon>
        <taxon>Rhodobacterales</taxon>
        <taxon>Roseobacteraceae</taxon>
        <taxon>Roseovarius</taxon>
    </lineage>
</organism>
<evidence type="ECO:0000259" key="1">
    <source>
        <dbReference type="Pfam" id="PF02625"/>
    </source>
</evidence>
<evidence type="ECO:0000313" key="3">
    <source>
        <dbReference type="EMBL" id="KGM89174.1"/>
    </source>
</evidence>
<dbReference type="Pfam" id="PF02625">
    <property type="entry name" value="XdhC_CoxI"/>
    <property type="match status" value="1"/>
</dbReference>
<dbReference type="NCBIfam" id="TIGR02964">
    <property type="entry name" value="xanthine_xdhC"/>
    <property type="match status" value="1"/>
</dbReference>
<dbReference type="PATRIC" id="fig|1288298.3.peg.659"/>
<feature type="domain" description="XdhC Rossmann" evidence="2">
    <location>
        <begin position="155"/>
        <end position="292"/>
    </location>
</feature>
<proteinExistence type="predicted"/>
<dbReference type="STRING" id="215743.ROSMUCSMR3_02538"/>
<protein>
    <submittedName>
        <fullName evidence="3">Molybdenum cofactor sulfurylase</fullName>
    </submittedName>
</protein>
<evidence type="ECO:0000313" key="4">
    <source>
        <dbReference type="Proteomes" id="UP000030021"/>
    </source>
</evidence>
<dbReference type="Pfam" id="PF13478">
    <property type="entry name" value="XdhC_C"/>
    <property type="match status" value="1"/>
</dbReference>
<sequence>MRDLDDLRAAVAREDVIARVVITSTRGSTPRAAGAAMLVWPGGQSGTIGGGRLEHAAAGAARALLAEGAHARVLRQALGPALGQCCGGAVVLVIERFDDHRVEEAAEALTHSGVWARRIEPGADRAPRMPWQGADAAISWSEGWLIERLPPRYPVVIHGAGHVGRALADMLAPLPDLAVTLADSRPEMLSHLPASITASDHPLRALGDAQDSAAHIIVTHDHALDLELCHRLLQRPFAGAGLIGSATKWARFRQRLAALGHSDAQISRISCPIGDPNLGKHPQAIALGVAAALLKEPGIRAADRRRTA</sequence>
<dbReference type="AlphaFoldDB" id="A0A0A0HRD0"/>
<dbReference type="RefSeq" id="WP_037270024.1">
    <property type="nucleotide sequence ID" value="NZ_KN293976.1"/>
</dbReference>
<dbReference type="InterPro" id="IPR003777">
    <property type="entry name" value="XdhC_CoxI"/>
</dbReference>
<dbReference type="InterPro" id="IPR027051">
    <property type="entry name" value="XdhC_Rossmann_dom"/>
</dbReference>